<gene>
    <name evidence="1" type="ORF">CAL13_09190</name>
</gene>
<sequence length="72" mass="8064">MKSQTYDRVQSLAATIDELQAAIGRADLLTAQHLAAWAAAELEDWQLALLHIPPTERSRYVSANPYVNQRSQ</sequence>
<protein>
    <submittedName>
        <fullName evidence="1">Uncharacterized protein</fullName>
    </submittedName>
</protein>
<keyword evidence="2" id="KW-1185">Reference proteome</keyword>
<reference evidence="1 2" key="1">
    <citation type="submission" date="2017-05" db="EMBL/GenBank/DDBJ databases">
        <title>Complete and WGS of Bordetella genogroups.</title>
        <authorList>
            <person name="Spilker T."/>
            <person name="LiPuma J."/>
        </authorList>
    </citation>
    <scope>NUCLEOTIDE SEQUENCE [LARGE SCALE GENOMIC DNA]</scope>
    <source>
        <strain evidence="1 2">AU17164</strain>
    </source>
</reference>
<accession>A0A1W6YZ19</accession>
<evidence type="ECO:0000313" key="2">
    <source>
        <dbReference type="Proteomes" id="UP000194139"/>
    </source>
</evidence>
<dbReference type="Proteomes" id="UP000194139">
    <property type="component" value="Chromosome"/>
</dbReference>
<dbReference type="EMBL" id="CP021109">
    <property type="protein sequence ID" value="ARP86355.1"/>
    <property type="molecule type" value="Genomic_DNA"/>
</dbReference>
<evidence type="ECO:0000313" key="1">
    <source>
        <dbReference type="EMBL" id="ARP86355.1"/>
    </source>
</evidence>
<name>A0A1W6YZ19_9BORD</name>
<organism evidence="1 2">
    <name type="scientific">Bordetella genomosp. 9</name>
    <dbReference type="NCBI Taxonomy" id="1416803"/>
    <lineage>
        <taxon>Bacteria</taxon>
        <taxon>Pseudomonadati</taxon>
        <taxon>Pseudomonadota</taxon>
        <taxon>Betaproteobacteria</taxon>
        <taxon>Burkholderiales</taxon>
        <taxon>Alcaligenaceae</taxon>
        <taxon>Bordetella</taxon>
    </lineage>
</organism>
<dbReference type="AlphaFoldDB" id="A0A1W6YZ19"/>
<proteinExistence type="predicted"/>
<dbReference type="RefSeq" id="WP_086072166.1">
    <property type="nucleotide sequence ID" value="NZ_CP021109.1"/>
</dbReference>